<dbReference type="PANTHER" id="PTHR45138:SF9">
    <property type="entry name" value="DIGUANYLATE CYCLASE DGCM-RELATED"/>
    <property type="match status" value="1"/>
</dbReference>
<reference evidence="6" key="1">
    <citation type="submission" date="2021-11" db="EMBL/GenBank/DDBJ databases">
        <title>BS-T2-15 a new species belonging to the Comamonadaceae family isolated from the soil of a French oak forest.</title>
        <authorList>
            <person name="Mieszkin S."/>
            <person name="Alain K."/>
        </authorList>
    </citation>
    <scope>NUCLEOTIDE SEQUENCE</scope>
    <source>
        <strain evidence="6">BS-T2-15</strain>
    </source>
</reference>
<keyword evidence="7" id="KW-1185">Reference proteome</keyword>
<dbReference type="InterPro" id="IPR029787">
    <property type="entry name" value="Nucleotide_cyclase"/>
</dbReference>
<keyword evidence="4" id="KW-0472">Membrane</keyword>
<keyword evidence="4" id="KW-0812">Transmembrane</keyword>
<feature type="transmembrane region" description="Helical" evidence="4">
    <location>
        <begin position="130"/>
        <end position="150"/>
    </location>
</feature>
<dbReference type="Proteomes" id="UP001139353">
    <property type="component" value="Unassembled WGS sequence"/>
</dbReference>
<evidence type="ECO:0000256" key="3">
    <source>
        <dbReference type="SAM" id="Coils"/>
    </source>
</evidence>
<feature type="domain" description="GGDEF" evidence="5">
    <location>
        <begin position="237"/>
        <end position="367"/>
    </location>
</feature>
<feature type="transmembrane region" description="Helical" evidence="4">
    <location>
        <begin position="162"/>
        <end position="183"/>
    </location>
</feature>
<comment type="caution">
    <text evidence="6">The sequence shown here is derived from an EMBL/GenBank/DDBJ whole genome shotgun (WGS) entry which is preliminary data.</text>
</comment>
<feature type="transmembrane region" description="Helical" evidence="4">
    <location>
        <begin position="25"/>
        <end position="47"/>
    </location>
</feature>
<keyword evidence="6" id="KW-0808">Transferase</keyword>
<dbReference type="SUPFAM" id="SSF55073">
    <property type="entry name" value="Nucleotide cyclase"/>
    <property type="match status" value="1"/>
</dbReference>
<evidence type="ECO:0000256" key="2">
    <source>
        <dbReference type="ARBA" id="ARBA00034247"/>
    </source>
</evidence>
<evidence type="ECO:0000313" key="6">
    <source>
        <dbReference type="EMBL" id="MCK9686705.1"/>
    </source>
</evidence>
<name>A0A9X2C312_9BURK</name>
<evidence type="ECO:0000256" key="4">
    <source>
        <dbReference type="SAM" id="Phobius"/>
    </source>
</evidence>
<proteinExistence type="predicted"/>
<protein>
    <recommendedName>
        <fullName evidence="1">diguanylate cyclase</fullName>
        <ecNumber evidence="1">2.7.7.65</ecNumber>
    </recommendedName>
</protein>
<dbReference type="InterPro" id="IPR050469">
    <property type="entry name" value="Diguanylate_Cyclase"/>
</dbReference>
<organism evidence="6 7">
    <name type="scientific">Scleromatobacter humisilvae</name>
    <dbReference type="NCBI Taxonomy" id="2897159"/>
    <lineage>
        <taxon>Bacteria</taxon>
        <taxon>Pseudomonadati</taxon>
        <taxon>Pseudomonadota</taxon>
        <taxon>Betaproteobacteria</taxon>
        <taxon>Burkholderiales</taxon>
        <taxon>Sphaerotilaceae</taxon>
        <taxon>Scleromatobacter</taxon>
    </lineage>
</organism>
<dbReference type="InterPro" id="IPR000160">
    <property type="entry name" value="GGDEF_dom"/>
</dbReference>
<accession>A0A9X2C312</accession>
<evidence type="ECO:0000256" key="1">
    <source>
        <dbReference type="ARBA" id="ARBA00012528"/>
    </source>
</evidence>
<dbReference type="GO" id="GO:0052621">
    <property type="term" value="F:diguanylate cyclase activity"/>
    <property type="evidence" value="ECO:0007669"/>
    <property type="project" value="UniProtKB-EC"/>
</dbReference>
<dbReference type="NCBIfam" id="TIGR00254">
    <property type="entry name" value="GGDEF"/>
    <property type="match status" value="1"/>
</dbReference>
<feature type="transmembrane region" description="Helical" evidence="4">
    <location>
        <begin position="83"/>
        <end position="100"/>
    </location>
</feature>
<dbReference type="AlphaFoldDB" id="A0A9X2C312"/>
<keyword evidence="4" id="KW-1133">Transmembrane helix</keyword>
<dbReference type="PROSITE" id="PS50887">
    <property type="entry name" value="GGDEF"/>
    <property type="match status" value="1"/>
</dbReference>
<dbReference type="Pfam" id="PF00990">
    <property type="entry name" value="GGDEF"/>
    <property type="match status" value="1"/>
</dbReference>
<dbReference type="CDD" id="cd01949">
    <property type="entry name" value="GGDEF"/>
    <property type="match status" value="1"/>
</dbReference>
<keyword evidence="3" id="KW-0175">Coiled coil</keyword>
<dbReference type="PANTHER" id="PTHR45138">
    <property type="entry name" value="REGULATORY COMPONENTS OF SENSORY TRANSDUCTION SYSTEM"/>
    <property type="match status" value="1"/>
</dbReference>
<dbReference type="SMART" id="SM00267">
    <property type="entry name" value="GGDEF"/>
    <property type="match status" value="1"/>
</dbReference>
<sequence length="367" mass="41326">MASLRGFTDALLTTDRRQRFRLAQAWLASAMMCFCVLALHIANGFGLVDTGPIWWWSAASVAGMLVVVSVIRGGANKRFADPALTMQQMLYAILCAAWAYSFAGQAHSLVGIILAVILMFGMFGLSSRQVIWVGFYTLGLFGFVMMLASRRNPEHYPPGGEIVYFMMLCIMVIGVGLLTVRLHRMRDRLRRQKLELEAALAHIHRLATHDDLTGLVNRRHMQELLENERMRLERSEQDWCVALIDLDHFKSVNDAHGHAIGDEVLRALSRHAHTLIRRTDVLARWGGEEFVLLLPNTPLAQAVISLERLREHFHGHPLVVQDITLPVSFSAGLTEHLRGESVAETLERADKLCYQAKTLGRNRVERG</sequence>
<feature type="transmembrane region" description="Helical" evidence="4">
    <location>
        <begin position="53"/>
        <end position="71"/>
    </location>
</feature>
<feature type="transmembrane region" description="Helical" evidence="4">
    <location>
        <begin position="106"/>
        <end position="123"/>
    </location>
</feature>
<keyword evidence="6" id="KW-0548">Nucleotidyltransferase</keyword>
<dbReference type="InterPro" id="IPR043128">
    <property type="entry name" value="Rev_trsase/Diguanyl_cyclase"/>
</dbReference>
<comment type="catalytic activity">
    <reaction evidence="2">
        <text>2 GTP = 3',3'-c-di-GMP + 2 diphosphate</text>
        <dbReference type="Rhea" id="RHEA:24898"/>
        <dbReference type="ChEBI" id="CHEBI:33019"/>
        <dbReference type="ChEBI" id="CHEBI:37565"/>
        <dbReference type="ChEBI" id="CHEBI:58805"/>
        <dbReference type="EC" id="2.7.7.65"/>
    </reaction>
</comment>
<dbReference type="EMBL" id="JAJLJH010000003">
    <property type="protein sequence ID" value="MCK9686705.1"/>
    <property type="molecule type" value="Genomic_DNA"/>
</dbReference>
<dbReference type="Gene3D" id="3.30.70.270">
    <property type="match status" value="1"/>
</dbReference>
<dbReference type="RefSeq" id="WP_275682747.1">
    <property type="nucleotide sequence ID" value="NZ_JAJLJH010000003.1"/>
</dbReference>
<evidence type="ECO:0000259" key="5">
    <source>
        <dbReference type="PROSITE" id="PS50887"/>
    </source>
</evidence>
<feature type="coiled-coil region" evidence="3">
    <location>
        <begin position="182"/>
        <end position="238"/>
    </location>
</feature>
<evidence type="ECO:0000313" key="7">
    <source>
        <dbReference type="Proteomes" id="UP001139353"/>
    </source>
</evidence>
<dbReference type="FunFam" id="3.30.70.270:FF:000001">
    <property type="entry name" value="Diguanylate cyclase domain protein"/>
    <property type="match status" value="1"/>
</dbReference>
<gene>
    <name evidence="6" type="ORF">LPC04_13405</name>
</gene>
<dbReference type="EC" id="2.7.7.65" evidence="1"/>